<dbReference type="CDD" id="cd04496">
    <property type="entry name" value="SSB_OBF"/>
    <property type="match status" value="1"/>
</dbReference>
<evidence type="ECO:0000313" key="4">
    <source>
        <dbReference type="EMBL" id="SMD44201.1"/>
    </source>
</evidence>
<dbReference type="PANTHER" id="PTHR10302">
    <property type="entry name" value="SINGLE-STRANDED DNA-BINDING PROTEIN"/>
    <property type="match status" value="1"/>
</dbReference>
<dbReference type="EMBL" id="LT838813">
    <property type="protein sequence ID" value="SMD44201.1"/>
    <property type="molecule type" value="Genomic_DNA"/>
</dbReference>
<dbReference type="InterPro" id="IPR011344">
    <property type="entry name" value="ssDNA-bd"/>
</dbReference>
<dbReference type="STRING" id="758820.SAMN00777080_2819"/>
<comment type="caution">
    <text evidence="2">Lacks conserved residue(s) required for the propagation of feature annotation.</text>
</comment>
<keyword evidence="1 2" id="KW-0238">DNA-binding</keyword>
<dbReference type="InterPro" id="IPR000424">
    <property type="entry name" value="Primosome_PriB/ssb"/>
</dbReference>
<keyword evidence="5" id="KW-1185">Reference proteome</keyword>
<dbReference type="PANTHER" id="PTHR10302:SF0">
    <property type="entry name" value="SINGLE-STRANDED DNA-BINDING PROTEIN, MITOCHONDRIAL"/>
    <property type="match status" value="1"/>
</dbReference>
<accession>A0A1W2H5M7</accession>
<protein>
    <recommendedName>
        <fullName evidence="2 3">Single-stranded DNA-binding protein</fullName>
        <shortName evidence="2">SSB</shortName>
    </recommendedName>
</protein>
<evidence type="ECO:0000256" key="2">
    <source>
        <dbReference type="HAMAP-Rule" id="MF_00984"/>
    </source>
</evidence>
<dbReference type="GO" id="GO:0006260">
    <property type="term" value="P:DNA replication"/>
    <property type="evidence" value="ECO:0007669"/>
    <property type="project" value="InterPro"/>
</dbReference>
<dbReference type="InterPro" id="IPR012340">
    <property type="entry name" value="NA-bd_OB-fold"/>
</dbReference>
<dbReference type="AlphaFoldDB" id="A0A1W2H5M7"/>
<dbReference type="Gene3D" id="2.40.50.140">
    <property type="entry name" value="Nucleic acid-binding proteins"/>
    <property type="match status" value="1"/>
</dbReference>
<dbReference type="Pfam" id="PF00436">
    <property type="entry name" value="SSB"/>
    <property type="match status" value="1"/>
</dbReference>
<reference evidence="5" key="1">
    <citation type="submission" date="2017-04" db="EMBL/GenBank/DDBJ databases">
        <authorList>
            <person name="Varghese N."/>
            <person name="Submissions S."/>
        </authorList>
    </citation>
    <scope>NUCLEOTIDE SEQUENCE [LARGE SCALE GENOMIC DNA]</scope>
    <source>
        <strain evidence="5">DSM 16537</strain>
    </source>
</reference>
<evidence type="ECO:0000256" key="3">
    <source>
        <dbReference type="PIRNR" id="PIRNR002070"/>
    </source>
</evidence>
<dbReference type="HAMAP" id="MF_00984">
    <property type="entry name" value="SSB"/>
    <property type="match status" value="1"/>
</dbReference>
<sequence length="113" mass="12668">MNRMRNQVQLIGRLGAKADVKHFESGKTKASFSLATKEIFKNNKGEKVEETTWHNVVAWGQPAEVIEKYTDKGSEIAVGGKLINRSYNDKDGQKKYITEVQIDEVVLLGDKAT</sequence>
<dbReference type="GO" id="GO:0009295">
    <property type="term" value="C:nucleoid"/>
    <property type="evidence" value="ECO:0007669"/>
    <property type="project" value="TreeGrafter"/>
</dbReference>
<dbReference type="RefSeq" id="WP_084121014.1">
    <property type="nucleotide sequence ID" value="NZ_LT838813.1"/>
</dbReference>
<dbReference type="NCBIfam" id="TIGR00621">
    <property type="entry name" value="ssb"/>
    <property type="match status" value="1"/>
</dbReference>
<gene>
    <name evidence="4" type="ORF">SAMN00777080_2819</name>
</gene>
<evidence type="ECO:0000256" key="1">
    <source>
        <dbReference type="ARBA" id="ARBA00023125"/>
    </source>
</evidence>
<dbReference type="Proteomes" id="UP000192333">
    <property type="component" value="Chromosome I"/>
</dbReference>
<name>A0A1W2H5M7_9BACT</name>
<evidence type="ECO:0000313" key="5">
    <source>
        <dbReference type="Proteomes" id="UP000192333"/>
    </source>
</evidence>
<organism evidence="4 5">
    <name type="scientific">Aquiflexum balticum DSM 16537</name>
    <dbReference type="NCBI Taxonomy" id="758820"/>
    <lineage>
        <taxon>Bacteria</taxon>
        <taxon>Pseudomonadati</taxon>
        <taxon>Bacteroidota</taxon>
        <taxon>Cytophagia</taxon>
        <taxon>Cytophagales</taxon>
        <taxon>Cyclobacteriaceae</taxon>
        <taxon>Aquiflexum</taxon>
    </lineage>
</organism>
<comment type="subunit">
    <text evidence="2">Homotetramer.</text>
</comment>
<dbReference type="PROSITE" id="PS50935">
    <property type="entry name" value="SSB"/>
    <property type="match status" value="1"/>
</dbReference>
<dbReference type="GO" id="GO:0003697">
    <property type="term" value="F:single-stranded DNA binding"/>
    <property type="evidence" value="ECO:0007669"/>
    <property type="project" value="UniProtKB-UniRule"/>
</dbReference>
<dbReference type="SUPFAM" id="SSF50249">
    <property type="entry name" value="Nucleic acid-binding proteins"/>
    <property type="match status" value="1"/>
</dbReference>
<proteinExistence type="inferred from homology"/>
<dbReference type="OrthoDB" id="9809878at2"/>
<dbReference type="PIRSF" id="PIRSF002070">
    <property type="entry name" value="SSB"/>
    <property type="match status" value="1"/>
</dbReference>